<feature type="transmembrane region" description="Helical" evidence="1">
    <location>
        <begin position="89"/>
        <end position="106"/>
    </location>
</feature>
<organism evidence="2 3">
    <name type="scientific">Candidatus Borkfalkia faecipullorum</name>
    <dbReference type="NCBI Taxonomy" id="2838510"/>
    <lineage>
        <taxon>Bacteria</taxon>
        <taxon>Bacillati</taxon>
        <taxon>Bacillota</taxon>
        <taxon>Clostridia</taxon>
        <taxon>Christensenellales</taxon>
        <taxon>Christensenellaceae</taxon>
        <taxon>Candidatus Borkfalkia</taxon>
    </lineage>
</organism>
<protein>
    <submittedName>
        <fullName evidence="2">AzlD domain-containing protein</fullName>
    </submittedName>
</protein>
<feature type="transmembrane region" description="Helical" evidence="1">
    <location>
        <begin position="66"/>
        <end position="82"/>
    </location>
</feature>
<sequence length="107" mass="11743">MNATLSDMLLGCLVMFAVTYATKAVTLLFAKKEIRSAYIRSFLYYLPYSVLAVMVFPTILFCTSSVVSGIVGTAVAMILSFFRKGLLPVSLASIAAVFLTEFLLYVF</sequence>
<dbReference type="AlphaFoldDB" id="A0A9D1V846"/>
<evidence type="ECO:0000313" key="3">
    <source>
        <dbReference type="Proteomes" id="UP000824204"/>
    </source>
</evidence>
<evidence type="ECO:0000313" key="2">
    <source>
        <dbReference type="EMBL" id="HIX07653.1"/>
    </source>
</evidence>
<keyword evidence="1" id="KW-1133">Transmembrane helix</keyword>
<accession>A0A9D1V846</accession>
<dbReference type="InterPro" id="IPR008407">
    <property type="entry name" value="Brnchd-chn_aa_trnsp_AzlD"/>
</dbReference>
<keyword evidence="1" id="KW-0812">Transmembrane</keyword>
<gene>
    <name evidence="2" type="ORF">H9741_04215</name>
</gene>
<dbReference type="Pfam" id="PF05437">
    <property type="entry name" value="AzlD"/>
    <property type="match status" value="1"/>
</dbReference>
<keyword evidence="1" id="KW-0472">Membrane</keyword>
<reference evidence="2" key="1">
    <citation type="journal article" date="2021" name="PeerJ">
        <title>Extensive microbial diversity within the chicken gut microbiome revealed by metagenomics and culture.</title>
        <authorList>
            <person name="Gilroy R."/>
            <person name="Ravi A."/>
            <person name="Getino M."/>
            <person name="Pursley I."/>
            <person name="Horton D.L."/>
            <person name="Alikhan N.F."/>
            <person name="Baker D."/>
            <person name="Gharbi K."/>
            <person name="Hall N."/>
            <person name="Watson M."/>
            <person name="Adriaenssens E.M."/>
            <person name="Foster-Nyarko E."/>
            <person name="Jarju S."/>
            <person name="Secka A."/>
            <person name="Antonio M."/>
            <person name="Oren A."/>
            <person name="Chaudhuri R.R."/>
            <person name="La Ragione R."/>
            <person name="Hildebrand F."/>
            <person name="Pallen M.J."/>
        </authorList>
    </citation>
    <scope>NUCLEOTIDE SEQUENCE</scope>
    <source>
        <strain evidence="2">811</strain>
    </source>
</reference>
<name>A0A9D1V846_9FIRM</name>
<reference evidence="2" key="2">
    <citation type="submission" date="2021-04" db="EMBL/GenBank/DDBJ databases">
        <authorList>
            <person name="Gilroy R."/>
        </authorList>
    </citation>
    <scope>NUCLEOTIDE SEQUENCE</scope>
    <source>
        <strain evidence="2">811</strain>
    </source>
</reference>
<dbReference type="EMBL" id="DXFX01000054">
    <property type="protein sequence ID" value="HIX07653.1"/>
    <property type="molecule type" value="Genomic_DNA"/>
</dbReference>
<proteinExistence type="predicted"/>
<dbReference type="Proteomes" id="UP000824204">
    <property type="component" value="Unassembled WGS sequence"/>
</dbReference>
<feature type="transmembrane region" description="Helical" evidence="1">
    <location>
        <begin position="6"/>
        <end position="30"/>
    </location>
</feature>
<evidence type="ECO:0000256" key="1">
    <source>
        <dbReference type="SAM" id="Phobius"/>
    </source>
</evidence>
<comment type="caution">
    <text evidence="2">The sequence shown here is derived from an EMBL/GenBank/DDBJ whole genome shotgun (WGS) entry which is preliminary data.</text>
</comment>
<feature type="transmembrane region" description="Helical" evidence="1">
    <location>
        <begin position="42"/>
        <end position="60"/>
    </location>
</feature>